<keyword evidence="2" id="KW-0378">Hydrolase</keyword>
<dbReference type="Pfam" id="PF11871">
    <property type="entry name" value="DUF3391"/>
    <property type="match status" value="1"/>
</dbReference>
<keyword evidence="3" id="KW-1185">Reference proteome</keyword>
<evidence type="ECO:0000313" key="2">
    <source>
        <dbReference type="EMBL" id="OSM01528.1"/>
    </source>
</evidence>
<dbReference type="STRING" id="1434232.MAIT1_01516"/>
<gene>
    <name evidence="2" type="ORF">MAIT1_01516</name>
</gene>
<dbReference type="SMART" id="SM00471">
    <property type="entry name" value="HDc"/>
    <property type="match status" value="1"/>
</dbReference>
<dbReference type="Gene3D" id="1.10.3210.10">
    <property type="entry name" value="Hypothetical protein af1432"/>
    <property type="match status" value="1"/>
</dbReference>
<feature type="domain" description="HD-GYP" evidence="1">
    <location>
        <begin position="153"/>
        <end position="349"/>
    </location>
</feature>
<dbReference type="InterPro" id="IPR021812">
    <property type="entry name" value="DUF3391"/>
</dbReference>
<dbReference type="PANTHER" id="PTHR43155">
    <property type="entry name" value="CYCLIC DI-GMP PHOSPHODIESTERASE PA4108-RELATED"/>
    <property type="match status" value="1"/>
</dbReference>
<dbReference type="InterPro" id="IPR037522">
    <property type="entry name" value="HD_GYP_dom"/>
</dbReference>
<dbReference type="CDD" id="cd00077">
    <property type="entry name" value="HDc"/>
    <property type="match status" value="1"/>
</dbReference>
<dbReference type="PROSITE" id="PS51832">
    <property type="entry name" value="HD_GYP"/>
    <property type="match status" value="1"/>
</dbReference>
<proteinExistence type="predicted"/>
<comment type="caution">
    <text evidence="2">The sequence shown here is derived from an EMBL/GenBank/DDBJ whole genome shotgun (WGS) entry which is preliminary data.</text>
</comment>
<dbReference type="AlphaFoldDB" id="A0A1Y2K0H6"/>
<evidence type="ECO:0000259" key="1">
    <source>
        <dbReference type="PROSITE" id="PS51832"/>
    </source>
</evidence>
<dbReference type="EMBL" id="LVJN01000020">
    <property type="protein sequence ID" value="OSM01528.1"/>
    <property type="molecule type" value="Genomic_DNA"/>
</dbReference>
<dbReference type="SUPFAM" id="SSF109604">
    <property type="entry name" value="HD-domain/PDEase-like"/>
    <property type="match status" value="1"/>
</dbReference>
<dbReference type="RefSeq" id="WP_085443409.1">
    <property type="nucleotide sequence ID" value="NZ_LVJN01000020.1"/>
</dbReference>
<dbReference type="GO" id="GO:0008081">
    <property type="term" value="F:phosphoric diester hydrolase activity"/>
    <property type="evidence" value="ECO:0007669"/>
    <property type="project" value="UniProtKB-ARBA"/>
</dbReference>
<accession>A0A1Y2K0H6</accession>
<evidence type="ECO:0000313" key="3">
    <source>
        <dbReference type="Proteomes" id="UP000194003"/>
    </source>
</evidence>
<dbReference type="PANTHER" id="PTHR43155:SF2">
    <property type="entry name" value="CYCLIC DI-GMP PHOSPHODIESTERASE PA4108"/>
    <property type="match status" value="1"/>
</dbReference>
<name>A0A1Y2K0H6_9PROT</name>
<dbReference type="OrthoDB" id="9802066at2"/>
<reference evidence="2 3" key="1">
    <citation type="journal article" date="2016" name="BMC Genomics">
        <title>Combined genomic and structural analyses of a cultured magnetotactic bacterium reveals its niche adaptation to a dynamic environment.</title>
        <authorList>
            <person name="Araujo A.C."/>
            <person name="Morillo V."/>
            <person name="Cypriano J."/>
            <person name="Teixeira L.C."/>
            <person name="Leao P."/>
            <person name="Lyra S."/>
            <person name="Almeida L.G."/>
            <person name="Bazylinski D.A."/>
            <person name="Vasconcellos A.T."/>
            <person name="Abreu F."/>
            <person name="Lins U."/>
        </authorList>
    </citation>
    <scope>NUCLEOTIDE SEQUENCE [LARGE SCALE GENOMIC DNA]</scope>
    <source>
        <strain evidence="2 3">IT-1</strain>
    </source>
</reference>
<sequence>MIKKIPVESLEPGMFVHDFNNQWDESRGVAPDGLDGPKMMASDADVRAVLAHGEIRELYIDTDRGADVEGGLSREEIEAELAQQMMELGDDDDDFVQPFQPDVQERPMEEEMEHAAEVKTKARKLVGNLLDDVRLGKTITVGPVKEMMKEMVESMFTNKDAMLSLSLIKSKDEYTFMHSVNVGVFLVAFAQSMELSPEEIVHVGVGSMLHDIGKMKTPQEVLNKPGKLTDDEFQIMKDHVVWSAKILGDTPGIHEISMHIAGRHHERWDGSGYPHGLKGEEIGQFGQMAAIVDVYDAITSDRCYHKGNDPHQALKRMMEWSKFHFNGELFQKFVQCVGIYPMGTLVRLNNGILGVVVQSNQGSLLHPVIKALIDSKAKKKLKPTRVDLLQKKDAEAWKVVGVEPPRKWGVDPKKHMDKPEMYQ</sequence>
<dbReference type="InterPro" id="IPR003607">
    <property type="entry name" value="HD/PDEase_dom"/>
</dbReference>
<dbReference type="Proteomes" id="UP000194003">
    <property type="component" value="Unassembled WGS sequence"/>
</dbReference>
<dbReference type="NCBIfam" id="TIGR00277">
    <property type="entry name" value="HDIG"/>
    <property type="match status" value="1"/>
</dbReference>
<protein>
    <submittedName>
        <fullName evidence="2">Putative metal dependent phosphohydrolase</fullName>
    </submittedName>
</protein>
<dbReference type="Pfam" id="PF13487">
    <property type="entry name" value="HD_5"/>
    <property type="match status" value="1"/>
</dbReference>
<dbReference type="InterPro" id="IPR006675">
    <property type="entry name" value="HDIG_dom"/>
</dbReference>
<organism evidence="2 3">
    <name type="scientific">Magnetofaba australis IT-1</name>
    <dbReference type="NCBI Taxonomy" id="1434232"/>
    <lineage>
        <taxon>Bacteria</taxon>
        <taxon>Pseudomonadati</taxon>
        <taxon>Pseudomonadota</taxon>
        <taxon>Magnetococcia</taxon>
        <taxon>Magnetococcales</taxon>
        <taxon>Magnetococcaceae</taxon>
        <taxon>Magnetofaba</taxon>
    </lineage>
</organism>